<dbReference type="Gene3D" id="1.10.10.10">
    <property type="entry name" value="Winged helix-like DNA-binding domain superfamily/Winged helix DNA-binding domain"/>
    <property type="match status" value="2"/>
</dbReference>
<dbReference type="InterPro" id="IPR016032">
    <property type="entry name" value="Sig_transdc_resp-reg_C-effctor"/>
</dbReference>
<evidence type="ECO:0000313" key="7">
    <source>
        <dbReference type="EMBL" id="MBU3063283.1"/>
    </source>
</evidence>
<keyword evidence="2" id="KW-0805">Transcription regulation</keyword>
<evidence type="ECO:0000256" key="1">
    <source>
        <dbReference type="ARBA" id="ARBA00005820"/>
    </source>
</evidence>
<organism evidence="7 8">
    <name type="scientific">Nocardia albiluteola</name>
    <dbReference type="NCBI Taxonomy" id="2842303"/>
    <lineage>
        <taxon>Bacteria</taxon>
        <taxon>Bacillati</taxon>
        <taxon>Actinomycetota</taxon>
        <taxon>Actinomycetes</taxon>
        <taxon>Mycobacteriales</taxon>
        <taxon>Nocardiaceae</taxon>
        <taxon>Nocardia</taxon>
    </lineage>
</organism>
<dbReference type="InterPro" id="IPR051677">
    <property type="entry name" value="AfsR-DnrI-RedD_regulator"/>
</dbReference>
<dbReference type="InterPro" id="IPR005158">
    <property type="entry name" value="BTAD"/>
</dbReference>
<evidence type="ECO:0000313" key="8">
    <source>
        <dbReference type="Proteomes" id="UP000733379"/>
    </source>
</evidence>
<dbReference type="SMART" id="SM00862">
    <property type="entry name" value="Trans_reg_C"/>
    <property type="match status" value="1"/>
</dbReference>
<dbReference type="PANTHER" id="PTHR35807">
    <property type="entry name" value="TRANSCRIPTIONAL REGULATOR REDD-RELATED"/>
    <property type="match status" value="1"/>
</dbReference>
<dbReference type="EMBL" id="JAHKNI010000005">
    <property type="protein sequence ID" value="MBU3063283.1"/>
    <property type="molecule type" value="Genomic_DNA"/>
</dbReference>
<reference evidence="7 8" key="1">
    <citation type="submission" date="2021-06" db="EMBL/GenBank/DDBJ databases">
        <title>Actinomycetes sequencing.</title>
        <authorList>
            <person name="Shan Q."/>
        </authorList>
    </citation>
    <scope>NUCLEOTIDE SEQUENCE [LARGE SCALE GENOMIC DNA]</scope>
    <source>
        <strain evidence="7 8">NEAU-G5</strain>
    </source>
</reference>
<dbReference type="Gene3D" id="1.25.40.10">
    <property type="entry name" value="Tetratricopeptide repeat domain"/>
    <property type="match status" value="1"/>
</dbReference>
<dbReference type="Pfam" id="PF03704">
    <property type="entry name" value="BTAD"/>
    <property type="match status" value="1"/>
</dbReference>
<dbReference type="InterPro" id="IPR027417">
    <property type="entry name" value="P-loop_NTPase"/>
</dbReference>
<dbReference type="SUPFAM" id="SSF46894">
    <property type="entry name" value="C-terminal effector domain of the bipartite response regulators"/>
    <property type="match status" value="1"/>
</dbReference>
<dbReference type="InterPro" id="IPR001867">
    <property type="entry name" value="OmpR/PhoB-type_DNA-bd"/>
</dbReference>
<evidence type="ECO:0000256" key="4">
    <source>
        <dbReference type="ARBA" id="ARBA00023163"/>
    </source>
</evidence>
<dbReference type="InterPro" id="IPR036388">
    <property type="entry name" value="WH-like_DNA-bd_sf"/>
</dbReference>
<comment type="similarity">
    <text evidence="1">Belongs to the AfsR/DnrI/RedD regulatory family.</text>
</comment>
<dbReference type="SUPFAM" id="SSF52540">
    <property type="entry name" value="P-loop containing nucleoside triphosphate hydrolases"/>
    <property type="match status" value="1"/>
</dbReference>
<feature type="domain" description="OmpR/PhoB-type" evidence="6">
    <location>
        <begin position="1"/>
        <end position="91"/>
    </location>
</feature>
<proteinExistence type="inferred from homology"/>
<dbReference type="Pfam" id="PF00931">
    <property type="entry name" value="NB-ARC"/>
    <property type="match status" value="1"/>
</dbReference>
<comment type="caution">
    <text evidence="7">The sequence shown here is derived from an EMBL/GenBank/DDBJ whole genome shotgun (WGS) entry which is preliminary data.</text>
</comment>
<accession>A0ABS6B221</accession>
<feature type="DNA-binding region" description="OmpR/PhoB-type" evidence="5">
    <location>
        <begin position="1"/>
        <end position="91"/>
    </location>
</feature>
<evidence type="ECO:0000259" key="6">
    <source>
        <dbReference type="PROSITE" id="PS51755"/>
    </source>
</evidence>
<dbReference type="Pfam" id="PF00486">
    <property type="entry name" value="Trans_reg_C"/>
    <property type="match status" value="1"/>
</dbReference>
<evidence type="ECO:0000256" key="2">
    <source>
        <dbReference type="ARBA" id="ARBA00023015"/>
    </source>
</evidence>
<keyword evidence="4" id="KW-0804">Transcription</keyword>
<protein>
    <submittedName>
        <fullName evidence="7">Transcriptional regulator</fullName>
    </submittedName>
</protein>
<dbReference type="Proteomes" id="UP000733379">
    <property type="component" value="Unassembled WGS sequence"/>
</dbReference>
<dbReference type="InterPro" id="IPR002182">
    <property type="entry name" value="NB-ARC"/>
</dbReference>
<name>A0ABS6B221_9NOCA</name>
<keyword evidence="8" id="KW-1185">Reference proteome</keyword>
<dbReference type="PRINTS" id="PR00364">
    <property type="entry name" value="DISEASERSIST"/>
</dbReference>
<evidence type="ECO:0000256" key="5">
    <source>
        <dbReference type="PROSITE-ProRule" id="PRU01091"/>
    </source>
</evidence>
<evidence type="ECO:0000256" key="3">
    <source>
        <dbReference type="ARBA" id="ARBA00023125"/>
    </source>
</evidence>
<dbReference type="PROSITE" id="PS51755">
    <property type="entry name" value="OMPR_PHOB"/>
    <property type="match status" value="1"/>
</dbReference>
<dbReference type="RefSeq" id="WP_215918186.1">
    <property type="nucleotide sequence ID" value="NZ_JAHKNI010000005.1"/>
</dbReference>
<dbReference type="PANTHER" id="PTHR35807:SF1">
    <property type="entry name" value="TRANSCRIPTIONAL REGULATOR REDD"/>
    <property type="match status" value="1"/>
</dbReference>
<gene>
    <name evidence="7" type="ORF">KO481_17325</name>
</gene>
<keyword evidence="3 5" id="KW-0238">DNA-binding</keyword>
<dbReference type="SMART" id="SM01043">
    <property type="entry name" value="BTAD"/>
    <property type="match status" value="1"/>
</dbReference>
<sequence>MLRVSLLGPTRIWAGPQEISGLPPKPAAVLAILAARHGRIVTIVDLLAAVWGEDRPASAVSALRNYVSALRRLAAGEVTIESVAEGYRLSGGIDLDIDRFTEAHAEAAALCAGPHRGDADRVARTALDLWRGAPLEGVPGGWAATERVRLREIHLALQSIALEVELERGDPLRAIVELGPLVQDNPHDERLPALLMTALHRAGRRAEALELYREVHRGLTDEFGVEPGPGLTAVHRSILADDPAPELPAAAQLPADDGDFTGRTAVLTAIIDNIDRATGTVVETITGMGGVGKTMVAIRIGHLLADRFPDGRLFADLHGSGGMRPRAAAAVLGEFLRALGVPDAQIPDGQEERTALYRSVLSGRRVLIILDNALDAGQVSPLLPGAAGCATILTARRPIDTCAGGRVHHLPMFDDAEATELVRRVVGPARVQAEPGACANLVARCGHLPLAIHIAATRIAARPTRTLSAQVAELTGRDGLARLRAGGRAVDTLFRAGYDELPERERRLFRLCAHLEIPDITSEVAAAVLRVSPAAAEDLCESLVDSGMLQSWQRGRFRYHDLMRAFALTLAPDERDDLDPATLAQACSASTSSI</sequence>
<dbReference type="SUPFAM" id="SSF48452">
    <property type="entry name" value="TPR-like"/>
    <property type="match status" value="1"/>
</dbReference>
<dbReference type="CDD" id="cd15831">
    <property type="entry name" value="BTAD"/>
    <property type="match status" value="1"/>
</dbReference>
<dbReference type="InterPro" id="IPR011990">
    <property type="entry name" value="TPR-like_helical_dom_sf"/>
</dbReference>